<dbReference type="AlphaFoldDB" id="A0AAU7JCK7"/>
<reference evidence="1" key="1">
    <citation type="submission" date="2024-05" db="EMBL/GenBank/DDBJ databases">
        <authorList>
            <person name="Kim S."/>
            <person name="Heo J."/>
            <person name="Choi H."/>
            <person name="Choi Y."/>
            <person name="Kwon S.-W."/>
            <person name="Kim Y."/>
        </authorList>
    </citation>
    <scope>NUCLEOTIDE SEQUENCE</scope>
    <source>
        <strain evidence="1">KACC 23698</strain>
    </source>
</reference>
<dbReference type="EMBL" id="CP157484">
    <property type="protein sequence ID" value="XBO37799.1"/>
    <property type="molecule type" value="Genomic_DNA"/>
</dbReference>
<protein>
    <submittedName>
        <fullName evidence="1">Uncharacterized protein</fullName>
    </submittedName>
</protein>
<proteinExistence type="predicted"/>
<name>A0AAU7JCK7_9HYPH</name>
<evidence type="ECO:0000313" key="1">
    <source>
        <dbReference type="EMBL" id="XBO37799.1"/>
    </source>
</evidence>
<gene>
    <name evidence="1" type="ORF">ABEG18_19040</name>
</gene>
<accession>A0AAU7JCK7</accession>
<sequence length="83" mass="9571">MTERPADFLPSPLDLGVLKIILATMEQGAIDADLRYMLVELQIMIEEAERSSRGEIWEKKIRERWRAVEENVRAGRANAADMR</sequence>
<organism evidence="1">
    <name type="scientific">Alsobacter sp. KACC 23698</name>
    <dbReference type="NCBI Taxonomy" id="3149229"/>
    <lineage>
        <taxon>Bacteria</taxon>
        <taxon>Pseudomonadati</taxon>
        <taxon>Pseudomonadota</taxon>
        <taxon>Alphaproteobacteria</taxon>
        <taxon>Hyphomicrobiales</taxon>
        <taxon>Alsobacteraceae</taxon>
        <taxon>Alsobacter</taxon>
    </lineage>
</organism>
<dbReference type="RefSeq" id="WP_406854626.1">
    <property type="nucleotide sequence ID" value="NZ_CP157484.1"/>
</dbReference>